<keyword evidence="1" id="KW-0808">Transferase</keyword>
<dbReference type="EC" id="2.7.7.108" evidence="5"/>
<dbReference type="InterPro" id="IPR036597">
    <property type="entry name" value="Fido-like_dom_sf"/>
</dbReference>
<keyword evidence="10" id="KW-1185">Reference proteome</keyword>
<dbReference type="Gene3D" id="1.10.3290.10">
    <property type="entry name" value="Fido-like domain"/>
    <property type="match status" value="1"/>
</dbReference>
<evidence type="ECO:0000259" key="8">
    <source>
        <dbReference type="PROSITE" id="PS51459"/>
    </source>
</evidence>
<comment type="catalytic activity">
    <reaction evidence="6">
        <text>L-threonyl-[protein] + ATP = 3-O-(5'-adenylyl)-L-threonyl-[protein] + diphosphate</text>
        <dbReference type="Rhea" id="RHEA:54292"/>
        <dbReference type="Rhea" id="RHEA-COMP:11060"/>
        <dbReference type="Rhea" id="RHEA-COMP:13847"/>
        <dbReference type="ChEBI" id="CHEBI:30013"/>
        <dbReference type="ChEBI" id="CHEBI:30616"/>
        <dbReference type="ChEBI" id="CHEBI:33019"/>
        <dbReference type="ChEBI" id="CHEBI:138113"/>
        <dbReference type="EC" id="2.7.7.108"/>
    </reaction>
</comment>
<keyword evidence="2" id="KW-0548">Nucleotidyltransferase</keyword>
<dbReference type="InterPro" id="IPR003812">
    <property type="entry name" value="Fido"/>
</dbReference>
<evidence type="ECO:0000313" key="9">
    <source>
        <dbReference type="EMBL" id="MCH7322969.1"/>
    </source>
</evidence>
<dbReference type="RefSeq" id="WP_241370133.1">
    <property type="nucleotide sequence ID" value="NZ_JAKZFC010000005.1"/>
</dbReference>
<evidence type="ECO:0000256" key="6">
    <source>
        <dbReference type="ARBA" id="ARBA00047939"/>
    </source>
</evidence>
<comment type="catalytic activity">
    <reaction evidence="7">
        <text>L-tyrosyl-[protein] + ATP = O-(5'-adenylyl)-L-tyrosyl-[protein] + diphosphate</text>
        <dbReference type="Rhea" id="RHEA:54288"/>
        <dbReference type="Rhea" id="RHEA-COMP:10136"/>
        <dbReference type="Rhea" id="RHEA-COMP:13846"/>
        <dbReference type="ChEBI" id="CHEBI:30616"/>
        <dbReference type="ChEBI" id="CHEBI:33019"/>
        <dbReference type="ChEBI" id="CHEBI:46858"/>
        <dbReference type="ChEBI" id="CHEBI:83624"/>
        <dbReference type="EC" id="2.7.7.108"/>
    </reaction>
</comment>
<dbReference type="PROSITE" id="PS51459">
    <property type="entry name" value="FIDO"/>
    <property type="match status" value="1"/>
</dbReference>
<accession>A0ABS9UF46</accession>
<dbReference type="SUPFAM" id="SSF140931">
    <property type="entry name" value="Fic-like"/>
    <property type="match status" value="1"/>
</dbReference>
<evidence type="ECO:0000256" key="1">
    <source>
        <dbReference type="ARBA" id="ARBA00022679"/>
    </source>
</evidence>
<dbReference type="EMBL" id="JAKZFC010000005">
    <property type="protein sequence ID" value="MCH7322969.1"/>
    <property type="molecule type" value="Genomic_DNA"/>
</dbReference>
<keyword evidence="4" id="KW-0067">ATP-binding</keyword>
<evidence type="ECO:0000256" key="3">
    <source>
        <dbReference type="ARBA" id="ARBA00022741"/>
    </source>
</evidence>
<comment type="caution">
    <text evidence="9">The sequence shown here is derived from an EMBL/GenBank/DDBJ whole genome shotgun (WGS) entry which is preliminary data.</text>
</comment>
<dbReference type="PANTHER" id="PTHR39560">
    <property type="entry name" value="PROTEIN ADENYLYLTRANSFERASE FIC-RELATED"/>
    <property type="match status" value="1"/>
</dbReference>
<evidence type="ECO:0000313" key="10">
    <source>
        <dbReference type="Proteomes" id="UP001316087"/>
    </source>
</evidence>
<gene>
    <name evidence="9" type="ORF">LZ480_13905</name>
</gene>
<protein>
    <recommendedName>
        <fullName evidence="5">protein adenylyltransferase</fullName>
        <ecNumber evidence="5">2.7.7.108</ecNumber>
    </recommendedName>
</protein>
<dbReference type="PANTHER" id="PTHR39560:SF1">
    <property type="entry name" value="PROTEIN ADENYLYLTRANSFERASE FIC-RELATED"/>
    <property type="match status" value="1"/>
</dbReference>
<sequence>MKKYNFGEDESYLLEQNLLGIDNFADLELAEQFAFTVRSLEIECGKYTIDSFNLASLMALHHYLFQDIYQFAGEIRKVQLIKGDTRFCQMQYILSMCEKLFTELAQEGEWPTVEIAAQRLAYYKSELNIIHPFREGNGRAIRLFIHAYAKSKGYNWDFVKLERDGYMQAMIDAVLDTNKLQNIFLHTLQKGDFPQF</sequence>
<keyword evidence="3" id="KW-0547">Nucleotide-binding</keyword>
<evidence type="ECO:0000256" key="7">
    <source>
        <dbReference type="ARBA" id="ARBA00048696"/>
    </source>
</evidence>
<evidence type="ECO:0000256" key="2">
    <source>
        <dbReference type="ARBA" id="ARBA00022695"/>
    </source>
</evidence>
<evidence type="ECO:0000256" key="4">
    <source>
        <dbReference type="ARBA" id="ARBA00022840"/>
    </source>
</evidence>
<feature type="domain" description="Fido" evidence="8">
    <location>
        <begin position="52"/>
        <end position="186"/>
    </location>
</feature>
<dbReference type="Proteomes" id="UP001316087">
    <property type="component" value="Unassembled WGS sequence"/>
</dbReference>
<organism evidence="9 10">
    <name type="scientific">Solibacillus palustris</name>
    <dbReference type="NCBI Taxonomy" id="2908203"/>
    <lineage>
        <taxon>Bacteria</taxon>
        <taxon>Bacillati</taxon>
        <taxon>Bacillota</taxon>
        <taxon>Bacilli</taxon>
        <taxon>Bacillales</taxon>
        <taxon>Caryophanaceae</taxon>
        <taxon>Solibacillus</taxon>
    </lineage>
</organism>
<proteinExistence type="predicted"/>
<name>A0ABS9UF46_9BACL</name>
<reference evidence="9 10" key="1">
    <citation type="submission" date="2022-03" db="EMBL/GenBank/DDBJ databases">
        <authorList>
            <person name="Jo J.-H."/>
            <person name="Im W.-T."/>
        </authorList>
    </citation>
    <scope>NUCLEOTIDE SEQUENCE [LARGE SCALE GENOMIC DNA]</scope>
    <source>
        <strain evidence="9 10">MA9</strain>
    </source>
</reference>
<dbReference type="Pfam" id="PF02661">
    <property type="entry name" value="Fic"/>
    <property type="match status" value="1"/>
</dbReference>
<evidence type="ECO:0000256" key="5">
    <source>
        <dbReference type="ARBA" id="ARBA00034531"/>
    </source>
</evidence>